<keyword evidence="7" id="KW-0496">Mitochondrion</keyword>
<accession>A0A8H5HH87</accession>
<evidence type="ECO:0000256" key="10">
    <source>
        <dbReference type="RuleBase" id="RU000488"/>
    </source>
</evidence>
<keyword evidence="4 9" id="KW-0812">Transmembrane</keyword>
<gene>
    <name evidence="12" type="ORF">D9615_005005</name>
</gene>
<evidence type="ECO:0000256" key="8">
    <source>
        <dbReference type="ARBA" id="ARBA00023136"/>
    </source>
</evidence>
<dbReference type="PANTHER" id="PTHR45624:SF31">
    <property type="entry name" value="MITOCHONDRIAL ORNITHINE TRANSPORTER 1"/>
    <property type="match status" value="1"/>
</dbReference>
<dbReference type="PROSITE" id="PS50920">
    <property type="entry name" value="SOLCAR"/>
    <property type="match status" value="3"/>
</dbReference>
<feature type="repeat" description="Solcar" evidence="9">
    <location>
        <begin position="313"/>
        <end position="417"/>
    </location>
</feature>
<comment type="subcellular location">
    <subcellularLocation>
        <location evidence="1">Mitochondrion membrane</location>
        <topology evidence="1">Multi-pass membrane protein</topology>
    </subcellularLocation>
</comment>
<dbReference type="AlphaFoldDB" id="A0A8H5HH87"/>
<keyword evidence="3 10" id="KW-0813">Transport</keyword>
<name>A0A8H5HH87_9AGAR</name>
<sequence>MPHTIDDSVEVQIYANPNHAPSSGESGAGLFTFSSALKNIAFGSFAGMVSEVFEYPFDLAKVRLQAQLLSPTSGSNQLRFKGPIDCLKQTWREEGFRGLYRGLPAPIVGSMAETAVLFVAYSGFQDVIRSCTSRPRTEKLSIPELGIAAAGAGLVGSFIITPIELVKCKMQVQMMNMPKQHHTPQRPLSSMSPMRLFTLPTLSTSRVSVTKSSSSSHRTMYDHHPHSSTSAMKLPPGPIGVLRETIQAHGVRGLWIGHTGTMLRETGGTAAWFAVKEIVADFLLRRRKAQEVPSMYVQGLYPEPSQSSTNTDLLPWESAISGAVAGAACVLAFYPADTVKSAMQTEDELRPSGARTMALSKQAAAARASSQTFTGTLARMYVAHGLRGLYAGCGMTVARAVPSSGIVFVVYDGLAAWLG</sequence>
<evidence type="ECO:0000256" key="6">
    <source>
        <dbReference type="ARBA" id="ARBA00022989"/>
    </source>
</evidence>
<dbReference type="GO" id="GO:0031966">
    <property type="term" value="C:mitochondrial membrane"/>
    <property type="evidence" value="ECO:0007669"/>
    <property type="project" value="UniProtKB-SubCell"/>
</dbReference>
<dbReference type="Gene3D" id="1.50.40.10">
    <property type="entry name" value="Mitochondrial carrier domain"/>
    <property type="match status" value="2"/>
</dbReference>
<dbReference type="InterPro" id="IPR050567">
    <property type="entry name" value="Mitochondrial_Carrier"/>
</dbReference>
<comment type="caution">
    <text evidence="12">The sequence shown here is derived from an EMBL/GenBank/DDBJ whole genome shotgun (WGS) entry which is preliminary data.</text>
</comment>
<evidence type="ECO:0000256" key="3">
    <source>
        <dbReference type="ARBA" id="ARBA00022448"/>
    </source>
</evidence>
<feature type="region of interest" description="Disordered" evidence="11">
    <location>
        <begin position="208"/>
        <end position="233"/>
    </location>
</feature>
<evidence type="ECO:0000256" key="5">
    <source>
        <dbReference type="ARBA" id="ARBA00022737"/>
    </source>
</evidence>
<dbReference type="Pfam" id="PF00153">
    <property type="entry name" value="Mito_carr"/>
    <property type="match status" value="4"/>
</dbReference>
<keyword evidence="6" id="KW-1133">Transmembrane helix</keyword>
<dbReference type="Proteomes" id="UP000565441">
    <property type="component" value="Unassembled WGS sequence"/>
</dbReference>
<keyword evidence="8 9" id="KW-0472">Membrane</keyword>
<evidence type="ECO:0000256" key="11">
    <source>
        <dbReference type="SAM" id="MobiDB-lite"/>
    </source>
</evidence>
<dbReference type="PANTHER" id="PTHR45624">
    <property type="entry name" value="MITOCHONDRIAL BASIC AMINO ACIDS TRANSPORTER-RELATED"/>
    <property type="match status" value="1"/>
</dbReference>
<evidence type="ECO:0000256" key="9">
    <source>
        <dbReference type="PROSITE-ProRule" id="PRU00282"/>
    </source>
</evidence>
<evidence type="ECO:0000313" key="13">
    <source>
        <dbReference type="Proteomes" id="UP000565441"/>
    </source>
</evidence>
<keyword evidence="13" id="KW-1185">Reference proteome</keyword>
<evidence type="ECO:0000313" key="12">
    <source>
        <dbReference type="EMBL" id="KAF5383309.1"/>
    </source>
</evidence>
<dbReference type="GO" id="GO:1990575">
    <property type="term" value="P:mitochondrial L-ornithine transmembrane transport"/>
    <property type="evidence" value="ECO:0007669"/>
    <property type="project" value="TreeGrafter"/>
</dbReference>
<proteinExistence type="inferred from homology"/>
<organism evidence="12 13">
    <name type="scientific">Tricholomella constricta</name>
    <dbReference type="NCBI Taxonomy" id="117010"/>
    <lineage>
        <taxon>Eukaryota</taxon>
        <taxon>Fungi</taxon>
        <taxon>Dikarya</taxon>
        <taxon>Basidiomycota</taxon>
        <taxon>Agaricomycotina</taxon>
        <taxon>Agaricomycetes</taxon>
        <taxon>Agaricomycetidae</taxon>
        <taxon>Agaricales</taxon>
        <taxon>Tricholomatineae</taxon>
        <taxon>Lyophyllaceae</taxon>
        <taxon>Tricholomella</taxon>
    </lineage>
</organism>
<feature type="repeat" description="Solcar" evidence="9">
    <location>
        <begin position="34"/>
        <end position="127"/>
    </location>
</feature>
<evidence type="ECO:0000256" key="2">
    <source>
        <dbReference type="ARBA" id="ARBA00006375"/>
    </source>
</evidence>
<reference evidence="12 13" key="1">
    <citation type="journal article" date="2020" name="ISME J.">
        <title>Uncovering the hidden diversity of litter-decomposition mechanisms in mushroom-forming fungi.</title>
        <authorList>
            <person name="Floudas D."/>
            <person name="Bentzer J."/>
            <person name="Ahren D."/>
            <person name="Johansson T."/>
            <person name="Persson P."/>
            <person name="Tunlid A."/>
        </authorList>
    </citation>
    <scope>NUCLEOTIDE SEQUENCE [LARGE SCALE GENOMIC DNA]</scope>
    <source>
        <strain evidence="12 13">CBS 661.87</strain>
    </source>
</reference>
<dbReference type="InterPro" id="IPR023395">
    <property type="entry name" value="MCP_dom_sf"/>
</dbReference>
<evidence type="ECO:0008006" key="14">
    <source>
        <dbReference type="Google" id="ProtNLM"/>
    </source>
</evidence>
<evidence type="ECO:0000256" key="1">
    <source>
        <dbReference type="ARBA" id="ARBA00004225"/>
    </source>
</evidence>
<feature type="repeat" description="Solcar" evidence="9">
    <location>
        <begin position="140"/>
        <end position="282"/>
    </location>
</feature>
<protein>
    <recommendedName>
        <fullName evidence="14">Mitochondrial carrier</fullName>
    </recommendedName>
</protein>
<dbReference type="InterPro" id="IPR018108">
    <property type="entry name" value="MCP_transmembrane"/>
</dbReference>
<evidence type="ECO:0000256" key="4">
    <source>
        <dbReference type="ARBA" id="ARBA00022692"/>
    </source>
</evidence>
<comment type="similarity">
    <text evidence="2 10">Belongs to the mitochondrial carrier (TC 2.A.29) family.</text>
</comment>
<dbReference type="EMBL" id="JAACJP010000007">
    <property type="protein sequence ID" value="KAF5383309.1"/>
    <property type="molecule type" value="Genomic_DNA"/>
</dbReference>
<dbReference type="GO" id="GO:0000064">
    <property type="term" value="F:L-ornithine transmembrane transporter activity"/>
    <property type="evidence" value="ECO:0007669"/>
    <property type="project" value="TreeGrafter"/>
</dbReference>
<keyword evidence="5" id="KW-0677">Repeat</keyword>
<evidence type="ECO:0000256" key="7">
    <source>
        <dbReference type="ARBA" id="ARBA00023128"/>
    </source>
</evidence>
<dbReference type="SUPFAM" id="SSF103506">
    <property type="entry name" value="Mitochondrial carrier"/>
    <property type="match status" value="1"/>
</dbReference>
<dbReference type="OrthoDB" id="2139348at2759"/>